<dbReference type="SUPFAM" id="SSF53756">
    <property type="entry name" value="UDP-Glycosyltransferase/glycogen phosphorylase"/>
    <property type="match status" value="1"/>
</dbReference>
<dbReference type="EMBL" id="BARV01005281">
    <property type="protein sequence ID" value="GAI13337.1"/>
    <property type="molecule type" value="Genomic_DNA"/>
</dbReference>
<name>X1L1W8_9ZZZZ</name>
<dbReference type="GO" id="GO:0005992">
    <property type="term" value="P:trehalose biosynthetic process"/>
    <property type="evidence" value="ECO:0007669"/>
    <property type="project" value="InterPro"/>
</dbReference>
<dbReference type="GO" id="GO:0005829">
    <property type="term" value="C:cytosol"/>
    <property type="evidence" value="ECO:0007669"/>
    <property type="project" value="TreeGrafter"/>
</dbReference>
<dbReference type="AlphaFoldDB" id="X1L1W8"/>
<dbReference type="GO" id="GO:0003825">
    <property type="term" value="F:alpha,alpha-trehalose-phosphate synthase (UDP-forming) activity"/>
    <property type="evidence" value="ECO:0007669"/>
    <property type="project" value="TreeGrafter"/>
</dbReference>
<comment type="caution">
    <text evidence="1">The sequence shown here is derived from an EMBL/GenBank/DDBJ whole genome shotgun (WGS) entry which is preliminary data.</text>
</comment>
<dbReference type="PANTHER" id="PTHR10788">
    <property type="entry name" value="TREHALOSE-6-PHOSPHATE SYNTHASE"/>
    <property type="match status" value="1"/>
</dbReference>
<proteinExistence type="predicted"/>
<dbReference type="Gene3D" id="3.40.50.2000">
    <property type="entry name" value="Glycogen Phosphorylase B"/>
    <property type="match status" value="1"/>
</dbReference>
<protein>
    <submittedName>
        <fullName evidence="1">Uncharacterized protein</fullName>
    </submittedName>
</protein>
<dbReference type="PANTHER" id="PTHR10788:SF106">
    <property type="entry name" value="BCDNA.GH08860"/>
    <property type="match status" value="1"/>
</dbReference>
<organism evidence="1">
    <name type="scientific">marine sediment metagenome</name>
    <dbReference type="NCBI Taxonomy" id="412755"/>
    <lineage>
        <taxon>unclassified sequences</taxon>
        <taxon>metagenomes</taxon>
        <taxon>ecological metagenomes</taxon>
    </lineage>
</organism>
<accession>X1L1W8</accession>
<dbReference type="Pfam" id="PF00982">
    <property type="entry name" value="Glyco_transf_20"/>
    <property type="match status" value="1"/>
</dbReference>
<dbReference type="GO" id="GO:0004805">
    <property type="term" value="F:trehalose-phosphatase activity"/>
    <property type="evidence" value="ECO:0007669"/>
    <property type="project" value="TreeGrafter"/>
</dbReference>
<evidence type="ECO:0000313" key="1">
    <source>
        <dbReference type="EMBL" id="GAI13337.1"/>
    </source>
</evidence>
<dbReference type="InterPro" id="IPR001830">
    <property type="entry name" value="Glyco_trans_20"/>
</dbReference>
<gene>
    <name evidence="1" type="ORF">S06H3_11082</name>
</gene>
<feature type="non-terminal residue" evidence="1">
    <location>
        <position position="1"/>
    </location>
</feature>
<reference evidence="1" key="1">
    <citation type="journal article" date="2014" name="Front. Microbiol.">
        <title>High frequency of phylogenetically diverse reductive dehalogenase-homologous genes in deep subseafloor sedimentary metagenomes.</title>
        <authorList>
            <person name="Kawai M."/>
            <person name="Futagami T."/>
            <person name="Toyoda A."/>
            <person name="Takaki Y."/>
            <person name="Nishi S."/>
            <person name="Hori S."/>
            <person name="Arai W."/>
            <person name="Tsubouchi T."/>
            <person name="Morono Y."/>
            <person name="Uchiyama I."/>
            <person name="Ito T."/>
            <person name="Fujiyama A."/>
            <person name="Inagaki F."/>
            <person name="Takami H."/>
        </authorList>
    </citation>
    <scope>NUCLEOTIDE SEQUENCE</scope>
    <source>
        <strain evidence="1">Expedition CK06-06</strain>
    </source>
</reference>
<sequence>AVIDGMNLVAKEGPTVNNRDGVLILSETIGACEQLGPDALTVAPADLEGTTQALYTALTMPPDERNKRAISLKKSIEEHDVTNWLLHVLEDTVNLVQEQSEKAT</sequence>